<organism evidence="1 2">
    <name type="scientific">Paramicrosporidium saccamoebae</name>
    <dbReference type="NCBI Taxonomy" id="1246581"/>
    <lineage>
        <taxon>Eukaryota</taxon>
        <taxon>Fungi</taxon>
        <taxon>Fungi incertae sedis</taxon>
        <taxon>Cryptomycota</taxon>
        <taxon>Cryptomycota incertae sedis</taxon>
        <taxon>Paramicrosporidium</taxon>
    </lineage>
</organism>
<dbReference type="PANTHER" id="PTHR23290">
    <property type="entry name" value="RRNA N6-ADENOSINE-METHYLTRANSFERASE METTL5"/>
    <property type="match status" value="1"/>
</dbReference>
<comment type="caution">
    <text evidence="1">The sequence shown here is derived from an EMBL/GenBank/DDBJ whole genome shotgun (WGS) entry which is preliminary data.</text>
</comment>
<dbReference type="GO" id="GO:0008988">
    <property type="term" value="F:rRNA (adenine-N6-)-methyltransferase activity"/>
    <property type="evidence" value="ECO:0007669"/>
    <property type="project" value="TreeGrafter"/>
</dbReference>
<dbReference type="PANTHER" id="PTHR23290:SF0">
    <property type="entry name" value="RRNA N6-ADENOSINE-METHYLTRANSFERASE METTL5"/>
    <property type="match status" value="1"/>
</dbReference>
<dbReference type="InterPro" id="IPR029063">
    <property type="entry name" value="SAM-dependent_MTases_sf"/>
</dbReference>
<dbReference type="InterPro" id="IPR002052">
    <property type="entry name" value="DNA_methylase_N6_adenine_CS"/>
</dbReference>
<dbReference type="OrthoDB" id="7848332at2759"/>
<dbReference type="Proteomes" id="UP000240830">
    <property type="component" value="Unassembled WGS sequence"/>
</dbReference>
<accession>A0A2H9TPH4</accession>
<proteinExistence type="predicted"/>
<dbReference type="SUPFAM" id="SSF53335">
    <property type="entry name" value="S-adenosyl-L-methionine-dependent methyltransferases"/>
    <property type="match status" value="1"/>
</dbReference>
<name>A0A2H9TPH4_9FUNG</name>
<dbReference type="STRING" id="1246581.A0A2H9TPH4"/>
<evidence type="ECO:0000313" key="1">
    <source>
        <dbReference type="EMBL" id="PJF19658.1"/>
    </source>
</evidence>
<dbReference type="EMBL" id="MTSL01000048">
    <property type="protein sequence ID" value="PJF19658.1"/>
    <property type="molecule type" value="Genomic_DNA"/>
</dbReference>
<dbReference type="AlphaFoldDB" id="A0A2H9TPH4"/>
<keyword evidence="2" id="KW-1185">Reference proteome</keyword>
<dbReference type="GO" id="GO:0003676">
    <property type="term" value="F:nucleic acid binding"/>
    <property type="evidence" value="ECO:0007669"/>
    <property type="project" value="InterPro"/>
</dbReference>
<reference evidence="1 2" key="1">
    <citation type="submission" date="2016-10" db="EMBL/GenBank/DDBJ databases">
        <title>The genome of Paramicrosporidium saccamoebae is the missing link in understanding Cryptomycota and Microsporidia evolution.</title>
        <authorList>
            <person name="Quandt C.A."/>
            <person name="Beaudet D."/>
            <person name="Corsaro D."/>
            <person name="Michel R."/>
            <person name="Corradi N."/>
            <person name="James T."/>
        </authorList>
    </citation>
    <scope>NUCLEOTIDE SEQUENCE [LARGE SCALE GENOMIC DNA]</scope>
    <source>
        <strain evidence="1 2">KSL3</strain>
    </source>
</reference>
<evidence type="ECO:0008006" key="3">
    <source>
        <dbReference type="Google" id="ProtNLM"/>
    </source>
</evidence>
<protein>
    <recommendedName>
        <fullName evidence="3">Methyltransferase-like protein 5</fullName>
    </recommendedName>
</protein>
<sequence>MEELEIERDEVELLHCNVLALPLALRERFHTVVLNPPFGTKNNAGVDLAFLQIASKMATNAVYSMHKSSTREHVVRKAQEWGEVQVLAQMKFEILNQFKFHKKERVFVDVDLVRIKIK</sequence>
<dbReference type="PROSITE" id="PS00092">
    <property type="entry name" value="N6_MTASE"/>
    <property type="match status" value="1"/>
</dbReference>
<evidence type="ECO:0000313" key="2">
    <source>
        <dbReference type="Proteomes" id="UP000240830"/>
    </source>
</evidence>
<dbReference type="InterPro" id="IPR051720">
    <property type="entry name" value="rRNA_MeTrfase/Polyamine_Synth"/>
</dbReference>
<gene>
    <name evidence="1" type="ORF">PSACC_00539</name>
</gene>
<dbReference type="Gene3D" id="3.40.50.150">
    <property type="entry name" value="Vaccinia Virus protein VP39"/>
    <property type="match status" value="1"/>
</dbReference>